<protein>
    <submittedName>
        <fullName evidence="1">Uncharacterized protein</fullName>
    </submittedName>
</protein>
<reference evidence="1" key="2">
    <citation type="submission" date="2022-01" db="EMBL/GenBank/DDBJ databases">
        <authorList>
            <person name="Yamashiro T."/>
            <person name="Shiraishi A."/>
            <person name="Satake H."/>
            <person name="Nakayama K."/>
        </authorList>
    </citation>
    <scope>NUCLEOTIDE SEQUENCE</scope>
</reference>
<evidence type="ECO:0000313" key="1">
    <source>
        <dbReference type="EMBL" id="GJT62888.1"/>
    </source>
</evidence>
<reference evidence="1" key="1">
    <citation type="journal article" date="2022" name="Int. J. Mol. Sci.">
        <title>Draft Genome of Tanacetum Coccineum: Genomic Comparison of Closely Related Tanacetum-Family Plants.</title>
        <authorList>
            <person name="Yamashiro T."/>
            <person name="Shiraishi A."/>
            <person name="Nakayama K."/>
            <person name="Satake H."/>
        </authorList>
    </citation>
    <scope>NUCLEOTIDE SEQUENCE</scope>
</reference>
<dbReference type="Proteomes" id="UP001151760">
    <property type="component" value="Unassembled WGS sequence"/>
</dbReference>
<dbReference type="EMBL" id="BQNB010017414">
    <property type="protein sequence ID" value="GJT62888.1"/>
    <property type="molecule type" value="Genomic_DNA"/>
</dbReference>
<comment type="caution">
    <text evidence="1">The sequence shown here is derived from an EMBL/GenBank/DDBJ whole genome shotgun (WGS) entry which is preliminary data.</text>
</comment>
<organism evidence="1 2">
    <name type="scientific">Tanacetum coccineum</name>
    <dbReference type="NCBI Taxonomy" id="301880"/>
    <lineage>
        <taxon>Eukaryota</taxon>
        <taxon>Viridiplantae</taxon>
        <taxon>Streptophyta</taxon>
        <taxon>Embryophyta</taxon>
        <taxon>Tracheophyta</taxon>
        <taxon>Spermatophyta</taxon>
        <taxon>Magnoliopsida</taxon>
        <taxon>eudicotyledons</taxon>
        <taxon>Gunneridae</taxon>
        <taxon>Pentapetalae</taxon>
        <taxon>asterids</taxon>
        <taxon>campanulids</taxon>
        <taxon>Asterales</taxon>
        <taxon>Asteraceae</taxon>
        <taxon>Asteroideae</taxon>
        <taxon>Anthemideae</taxon>
        <taxon>Anthemidinae</taxon>
        <taxon>Tanacetum</taxon>
    </lineage>
</organism>
<gene>
    <name evidence="1" type="ORF">Tco_1006421</name>
</gene>
<proteinExistence type="predicted"/>
<keyword evidence="2" id="KW-1185">Reference proteome</keyword>
<sequence length="75" mass="7931">MLERHHCNKIRLCSWSREFMEKLLGDGASWSTIVEEAEPVDVAGFGETTLAIGAMTSGAGRSTLDGGLSNSSNSG</sequence>
<name>A0ABQ5FIP2_9ASTR</name>
<accession>A0ABQ5FIP2</accession>
<evidence type="ECO:0000313" key="2">
    <source>
        <dbReference type="Proteomes" id="UP001151760"/>
    </source>
</evidence>